<protein>
    <submittedName>
        <fullName evidence="1">Uncharacterized protein</fullName>
    </submittedName>
</protein>
<evidence type="ECO:0000313" key="1">
    <source>
        <dbReference type="EMBL" id="KAH9297109.1"/>
    </source>
</evidence>
<feature type="non-terminal residue" evidence="1">
    <location>
        <position position="66"/>
    </location>
</feature>
<dbReference type="Proteomes" id="UP000824469">
    <property type="component" value="Unassembled WGS sequence"/>
</dbReference>
<proteinExistence type="predicted"/>
<reference evidence="1 2" key="1">
    <citation type="journal article" date="2021" name="Nat. Plants">
        <title>The Taxus genome provides insights into paclitaxel biosynthesis.</title>
        <authorList>
            <person name="Xiong X."/>
            <person name="Gou J."/>
            <person name="Liao Q."/>
            <person name="Li Y."/>
            <person name="Zhou Q."/>
            <person name="Bi G."/>
            <person name="Li C."/>
            <person name="Du R."/>
            <person name="Wang X."/>
            <person name="Sun T."/>
            <person name="Guo L."/>
            <person name="Liang H."/>
            <person name="Lu P."/>
            <person name="Wu Y."/>
            <person name="Zhang Z."/>
            <person name="Ro D.K."/>
            <person name="Shang Y."/>
            <person name="Huang S."/>
            <person name="Yan J."/>
        </authorList>
    </citation>
    <scope>NUCLEOTIDE SEQUENCE [LARGE SCALE GENOMIC DNA]</scope>
    <source>
        <strain evidence="1">Ta-2019</strain>
    </source>
</reference>
<comment type="caution">
    <text evidence="1">The sequence shown here is derived from an EMBL/GenBank/DDBJ whole genome shotgun (WGS) entry which is preliminary data.</text>
</comment>
<keyword evidence="2" id="KW-1185">Reference proteome</keyword>
<dbReference type="EMBL" id="JAHRHJ020000010">
    <property type="protein sequence ID" value="KAH9297109.1"/>
    <property type="molecule type" value="Genomic_DNA"/>
</dbReference>
<evidence type="ECO:0000313" key="2">
    <source>
        <dbReference type="Proteomes" id="UP000824469"/>
    </source>
</evidence>
<accession>A0AA38CG98</accession>
<dbReference type="AlphaFoldDB" id="A0AA38CG98"/>
<sequence length="66" mass="7016">SMGIREGVTKSSSIWGWVGFDVGMTPKVLMGLDTIGAMGIRRLVSKGAGVDEDDATENVPRVMVMC</sequence>
<gene>
    <name evidence="1" type="ORF">KI387_028791</name>
</gene>
<name>A0AA38CG98_TAXCH</name>
<organism evidence="1 2">
    <name type="scientific">Taxus chinensis</name>
    <name type="common">Chinese yew</name>
    <name type="synonym">Taxus wallichiana var. chinensis</name>
    <dbReference type="NCBI Taxonomy" id="29808"/>
    <lineage>
        <taxon>Eukaryota</taxon>
        <taxon>Viridiplantae</taxon>
        <taxon>Streptophyta</taxon>
        <taxon>Embryophyta</taxon>
        <taxon>Tracheophyta</taxon>
        <taxon>Spermatophyta</taxon>
        <taxon>Pinopsida</taxon>
        <taxon>Pinidae</taxon>
        <taxon>Conifers II</taxon>
        <taxon>Cupressales</taxon>
        <taxon>Taxaceae</taxon>
        <taxon>Taxus</taxon>
    </lineage>
</organism>
<feature type="non-terminal residue" evidence="1">
    <location>
        <position position="1"/>
    </location>
</feature>